<name>A0A317ULQ5_9EURO</name>
<reference evidence="1 2" key="1">
    <citation type="submission" date="2016-12" db="EMBL/GenBank/DDBJ databases">
        <title>The genomes of Aspergillus section Nigri reveals drivers in fungal speciation.</title>
        <authorList>
            <consortium name="DOE Joint Genome Institute"/>
            <person name="Vesth T.C."/>
            <person name="Nybo J."/>
            <person name="Theobald S."/>
            <person name="Brandl J."/>
            <person name="Frisvad J.C."/>
            <person name="Nielsen K.F."/>
            <person name="Lyhne E.K."/>
            <person name="Kogle M.E."/>
            <person name="Kuo A."/>
            <person name="Riley R."/>
            <person name="Clum A."/>
            <person name="Nolan M."/>
            <person name="Lipzen A."/>
            <person name="Salamov A."/>
            <person name="Henrissat B."/>
            <person name="Wiebenga A."/>
            <person name="De Vries R.P."/>
            <person name="Grigoriev I.V."/>
            <person name="Mortensen U.H."/>
            <person name="Andersen M.R."/>
            <person name="Baker S.E."/>
        </authorList>
    </citation>
    <scope>NUCLEOTIDE SEQUENCE [LARGE SCALE GENOMIC DNA]</scope>
    <source>
        <strain evidence="1 2">CBS 117.55</strain>
    </source>
</reference>
<protein>
    <submittedName>
        <fullName evidence="1">Uncharacterized protein</fullName>
    </submittedName>
</protein>
<organism evidence="1 2">
    <name type="scientific">Aspergillus heteromorphus CBS 117.55</name>
    <dbReference type="NCBI Taxonomy" id="1448321"/>
    <lineage>
        <taxon>Eukaryota</taxon>
        <taxon>Fungi</taxon>
        <taxon>Dikarya</taxon>
        <taxon>Ascomycota</taxon>
        <taxon>Pezizomycotina</taxon>
        <taxon>Eurotiomycetes</taxon>
        <taxon>Eurotiomycetidae</taxon>
        <taxon>Eurotiales</taxon>
        <taxon>Aspergillaceae</taxon>
        <taxon>Aspergillus</taxon>
        <taxon>Aspergillus subgen. Circumdati</taxon>
    </lineage>
</organism>
<evidence type="ECO:0000313" key="2">
    <source>
        <dbReference type="Proteomes" id="UP000247233"/>
    </source>
</evidence>
<dbReference type="VEuPathDB" id="FungiDB:BO70DRAFT_304902"/>
<accession>A0A317ULQ5</accession>
<dbReference type="Proteomes" id="UP000247233">
    <property type="component" value="Unassembled WGS sequence"/>
</dbReference>
<comment type="caution">
    <text evidence="1">The sequence shown here is derived from an EMBL/GenBank/DDBJ whole genome shotgun (WGS) entry which is preliminary data.</text>
</comment>
<dbReference type="AlphaFoldDB" id="A0A317ULQ5"/>
<keyword evidence="2" id="KW-1185">Reference proteome</keyword>
<dbReference type="EMBL" id="MSFL01000184">
    <property type="protein sequence ID" value="PWY61567.1"/>
    <property type="molecule type" value="Genomic_DNA"/>
</dbReference>
<feature type="non-terminal residue" evidence="1">
    <location>
        <position position="1"/>
    </location>
</feature>
<proteinExistence type="predicted"/>
<sequence length="62" mass="6699">SGVRVVICRGCFGCGPPSKCPGTGRQRGWRIPSWAGCPCPCKAPSTSRVVWECSSKWVVNFI</sequence>
<gene>
    <name evidence="1" type="ORF">BO70DRAFT_304902</name>
</gene>
<evidence type="ECO:0000313" key="1">
    <source>
        <dbReference type="EMBL" id="PWY61567.1"/>
    </source>
</evidence>